<name>A0A9X2F411_9SPHI</name>
<gene>
    <name evidence="2" type="ORF">NF867_13215</name>
</gene>
<keyword evidence="3" id="KW-1185">Reference proteome</keyword>
<reference evidence="2" key="1">
    <citation type="submission" date="2022-06" db="EMBL/GenBank/DDBJ databases">
        <title>Solitalea sp. MAHUQ-68 isolated from rhizospheric soil.</title>
        <authorList>
            <person name="Huq M.A."/>
        </authorList>
    </citation>
    <scope>NUCLEOTIDE SEQUENCE</scope>
    <source>
        <strain evidence="2">MAHUQ-68</strain>
    </source>
</reference>
<dbReference type="Proteomes" id="UP001155182">
    <property type="component" value="Unassembled WGS sequence"/>
</dbReference>
<organism evidence="2 3">
    <name type="scientific">Solitalea agri</name>
    <dbReference type="NCBI Taxonomy" id="2953739"/>
    <lineage>
        <taxon>Bacteria</taxon>
        <taxon>Pseudomonadati</taxon>
        <taxon>Bacteroidota</taxon>
        <taxon>Sphingobacteriia</taxon>
        <taxon>Sphingobacteriales</taxon>
        <taxon>Sphingobacteriaceae</taxon>
        <taxon>Solitalea</taxon>
    </lineage>
</organism>
<protein>
    <submittedName>
        <fullName evidence="2">Uncharacterized protein</fullName>
    </submittedName>
</protein>
<accession>A0A9X2F411</accession>
<keyword evidence="1" id="KW-1133">Transmembrane helix</keyword>
<evidence type="ECO:0000256" key="1">
    <source>
        <dbReference type="SAM" id="Phobius"/>
    </source>
</evidence>
<dbReference type="EMBL" id="JAMWYS010000043">
    <property type="protein sequence ID" value="MCO4293824.1"/>
    <property type="molecule type" value="Genomic_DNA"/>
</dbReference>
<dbReference type="RefSeq" id="WP_252588476.1">
    <property type="nucleotide sequence ID" value="NZ_JAMWYS010000043.1"/>
</dbReference>
<comment type="caution">
    <text evidence="2">The sequence shown here is derived from an EMBL/GenBank/DDBJ whole genome shotgun (WGS) entry which is preliminary data.</text>
</comment>
<dbReference type="Pfam" id="PF20221">
    <property type="entry name" value="DUF6580"/>
    <property type="match status" value="1"/>
</dbReference>
<feature type="transmembrane region" description="Helical" evidence="1">
    <location>
        <begin position="111"/>
        <end position="130"/>
    </location>
</feature>
<keyword evidence="1" id="KW-0472">Membrane</keyword>
<evidence type="ECO:0000313" key="3">
    <source>
        <dbReference type="Proteomes" id="UP001155182"/>
    </source>
</evidence>
<feature type="transmembrane region" description="Helical" evidence="1">
    <location>
        <begin position="81"/>
        <end position="99"/>
    </location>
</feature>
<dbReference type="AlphaFoldDB" id="A0A9X2F411"/>
<sequence>MMTNKPRIFALLSFIALALISRIYLFPHAGIAPIDAIALFSGAYFGRKWLGFICPLLAVWISDQIVNLQFYHKIVPFYDGFYWQYGCYILMVILASFMLKKPKVLSVGGAALISALLFFVISNFGVWAGGTMYPMNGSGLTACYIAALPYLNMAVLSNLICCGVLFGGFELLKYRFPKLAVNV</sequence>
<keyword evidence="1" id="KW-0812">Transmembrane</keyword>
<dbReference type="InterPro" id="IPR046487">
    <property type="entry name" value="DUF6580"/>
</dbReference>
<feature type="transmembrane region" description="Helical" evidence="1">
    <location>
        <begin position="6"/>
        <end position="25"/>
    </location>
</feature>
<feature type="transmembrane region" description="Helical" evidence="1">
    <location>
        <begin position="150"/>
        <end position="169"/>
    </location>
</feature>
<evidence type="ECO:0000313" key="2">
    <source>
        <dbReference type="EMBL" id="MCO4293824.1"/>
    </source>
</evidence>
<proteinExistence type="predicted"/>